<comment type="caution">
    <text evidence="11">The sequence shown here is derived from an EMBL/GenBank/DDBJ whole genome shotgun (WGS) entry which is preliminary data.</text>
</comment>
<dbReference type="InterPro" id="IPR049278">
    <property type="entry name" value="MS_channel_C"/>
</dbReference>
<evidence type="ECO:0000259" key="9">
    <source>
        <dbReference type="Pfam" id="PF21082"/>
    </source>
</evidence>
<dbReference type="InterPro" id="IPR023408">
    <property type="entry name" value="MscS_beta-dom_sf"/>
</dbReference>
<keyword evidence="5 7" id="KW-1133">Transmembrane helix</keyword>
<dbReference type="Pfam" id="PF00924">
    <property type="entry name" value="MS_channel_2nd"/>
    <property type="match status" value="1"/>
</dbReference>
<evidence type="ECO:0000313" key="11">
    <source>
        <dbReference type="EMBL" id="NNU15350.1"/>
    </source>
</evidence>
<dbReference type="InterPro" id="IPR011014">
    <property type="entry name" value="MscS_channel_TM-2"/>
</dbReference>
<dbReference type="SUPFAM" id="SSF50182">
    <property type="entry name" value="Sm-like ribonucleoproteins"/>
    <property type="match status" value="1"/>
</dbReference>
<feature type="domain" description="Mechanosensitive ion channel MscS" evidence="8">
    <location>
        <begin position="96"/>
        <end position="161"/>
    </location>
</feature>
<keyword evidence="6 7" id="KW-0472">Membrane</keyword>
<accession>A0A7Y3W429</accession>
<dbReference type="InterPro" id="IPR049142">
    <property type="entry name" value="MS_channel_1st"/>
</dbReference>
<proteinExistence type="inferred from homology"/>
<dbReference type="Gene3D" id="2.30.30.60">
    <property type="match status" value="1"/>
</dbReference>
<sequence length="266" mass="28832">MTQTAIGWGLKAVGALIVFLIGVWIAGRMRATVFSAVRRAPNLDETLAKFFGSIVYWLVFAFVVIAVLSMFGIQTTGLAALIGAAGLAIGLALQGTLSHVASGVMLLAFRPFRVGDYIEAGGKAGTVKSINLFTTELATPDNVQNIVPNGDIFSGPITNYSGYDTRRVDFSVGIGYDADIDQAMEVLRGEIDKDNRVMADPEPLLVVGELGDSSVNLTIRVWCQRPDYWGLKFDLSKAFKQALDRENITIPFPTRTLHVETMAKPN</sequence>
<feature type="transmembrane region" description="Helical" evidence="7">
    <location>
        <begin position="6"/>
        <end position="26"/>
    </location>
</feature>
<dbReference type="InterPro" id="IPR010920">
    <property type="entry name" value="LSM_dom_sf"/>
</dbReference>
<keyword evidence="3" id="KW-1003">Cell membrane</keyword>
<dbReference type="AlphaFoldDB" id="A0A7Y3W429"/>
<dbReference type="InterPro" id="IPR011066">
    <property type="entry name" value="MscS_channel_C_sf"/>
</dbReference>
<comment type="similarity">
    <text evidence="2 7">Belongs to the MscS (TC 1.A.23) family.</text>
</comment>
<dbReference type="Gene3D" id="3.30.70.100">
    <property type="match status" value="1"/>
</dbReference>
<keyword evidence="7" id="KW-0406">Ion transport</keyword>
<dbReference type="SUPFAM" id="SSF82689">
    <property type="entry name" value="Mechanosensitive channel protein MscS (YggB), C-terminal domain"/>
    <property type="match status" value="1"/>
</dbReference>
<dbReference type="InterPro" id="IPR045275">
    <property type="entry name" value="MscS_archaea/bacteria_type"/>
</dbReference>
<dbReference type="GO" id="GO:0008381">
    <property type="term" value="F:mechanosensitive monoatomic ion channel activity"/>
    <property type="evidence" value="ECO:0007669"/>
    <property type="project" value="InterPro"/>
</dbReference>
<evidence type="ECO:0000256" key="4">
    <source>
        <dbReference type="ARBA" id="ARBA00022692"/>
    </source>
</evidence>
<name>A0A7Y3W429_9PROT</name>
<dbReference type="PANTHER" id="PTHR30221">
    <property type="entry name" value="SMALL-CONDUCTANCE MECHANOSENSITIVE CHANNEL"/>
    <property type="match status" value="1"/>
</dbReference>
<comment type="subunit">
    <text evidence="7">Homoheptamer.</text>
</comment>
<comment type="subcellular location">
    <subcellularLocation>
        <location evidence="7">Cell inner membrane</location>
        <topology evidence="7">Multi-pass membrane protein</topology>
    </subcellularLocation>
    <subcellularLocation>
        <location evidence="1">Cell membrane</location>
        <topology evidence="1">Multi-pass membrane protein</topology>
    </subcellularLocation>
</comment>
<dbReference type="GO" id="GO:0005886">
    <property type="term" value="C:plasma membrane"/>
    <property type="evidence" value="ECO:0007669"/>
    <property type="project" value="UniProtKB-SubCell"/>
</dbReference>
<evidence type="ECO:0000256" key="7">
    <source>
        <dbReference type="RuleBase" id="RU369025"/>
    </source>
</evidence>
<evidence type="ECO:0000259" key="8">
    <source>
        <dbReference type="Pfam" id="PF00924"/>
    </source>
</evidence>
<feature type="domain" description="Mechanosensitive ion channel transmembrane helices 2/3" evidence="10">
    <location>
        <begin position="54"/>
        <end position="94"/>
    </location>
</feature>
<dbReference type="SUPFAM" id="SSF82861">
    <property type="entry name" value="Mechanosensitive channel protein MscS (YggB), transmembrane region"/>
    <property type="match status" value="1"/>
</dbReference>
<dbReference type="InterPro" id="IPR006685">
    <property type="entry name" value="MscS_channel_2nd"/>
</dbReference>
<dbReference type="Proteomes" id="UP000536835">
    <property type="component" value="Unassembled WGS sequence"/>
</dbReference>
<evidence type="ECO:0000256" key="1">
    <source>
        <dbReference type="ARBA" id="ARBA00004651"/>
    </source>
</evidence>
<dbReference type="EMBL" id="JABFCX010000002">
    <property type="protein sequence ID" value="NNU15350.1"/>
    <property type="molecule type" value="Genomic_DNA"/>
</dbReference>
<keyword evidence="7" id="KW-0997">Cell inner membrane</keyword>
<evidence type="ECO:0000259" key="10">
    <source>
        <dbReference type="Pfam" id="PF21088"/>
    </source>
</evidence>
<evidence type="ECO:0000256" key="3">
    <source>
        <dbReference type="ARBA" id="ARBA00022475"/>
    </source>
</evidence>
<keyword evidence="4 7" id="KW-0812">Transmembrane</keyword>
<protein>
    <recommendedName>
        <fullName evidence="7">Small-conductance mechanosensitive channel</fullName>
    </recommendedName>
</protein>
<keyword evidence="12" id="KW-1185">Reference proteome</keyword>
<evidence type="ECO:0000313" key="12">
    <source>
        <dbReference type="Proteomes" id="UP000536835"/>
    </source>
</evidence>
<dbReference type="Pfam" id="PF21088">
    <property type="entry name" value="MS_channel_1st"/>
    <property type="match status" value="1"/>
</dbReference>
<reference evidence="11 12" key="1">
    <citation type="submission" date="2020-05" db="EMBL/GenBank/DDBJ databases">
        <title>Parvularcula mediterraneae sp. nov., isolated from polypropylene straw from shallow seawater of the seashore of Laganas in Zakynthos island, Greece.</title>
        <authorList>
            <person name="Szabo I."/>
            <person name="Al-Omari J."/>
            <person name="Rado J."/>
            <person name="Szerdahelyi G.S."/>
        </authorList>
    </citation>
    <scope>NUCLEOTIDE SEQUENCE [LARGE SCALE GENOMIC DNA]</scope>
    <source>
        <strain evidence="11 12">ZS-1/3</strain>
    </source>
</reference>
<evidence type="ECO:0000256" key="5">
    <source>
        <dbReference type="ARBA" id="ARBA00022989"/>
    </source>
</evidence>
<organism evidence="11 12">
    <name type="scientific">Parvularcula mediterranea</name>
    <dbReference type="NCBI Taxonomy" id="2732508"/>
    <lineage>
        <taxon>Bacteria</taxon>
        <taxon>Pseudomonadati</taxon>
        <taxon>Pseudomonadota</taxon>
        <taxon>Alphaproteobacteria</taxon>
        <taxon>Parvularculales</taxon>
        <taxon>Parvularculaceae</taxon>
        <taxon>Parvularcula</taxon>
    </lineage>
</organism>
<dbReference type="PANTHER" id="PTHR30221:SF1">
    <property type="entry name" value="SMALL-CONDUCTANCE MECHANOSENSITIVE CHANNEL"/>
    <property type="match status" value="1"/>
</dbReference>
<comment type="caution">
    <text evidence="7">Lacks conserved residue(s) required for the propagation of feature annotation.</text>
</comment>
<evidence type="ECO:0000256" key="2">
    <source>
        <dbReference type="ARBA" id="ARBA00008017"/>
    </source>
</evidence>
<feature type="domain" description="Mechanosensitive ion channel MscS C-terminal" evidence="9">
    <location>
        <begin position="168"/>
        <end position="250"/>
    </location>
</feature>
<dbReference type="Pfam" id="PF21082">
    <property type="entry name" value="MS_channel_3rd"/>
    <property type="match status" value="1"/>
</dbReference>
<keyword evidence="7" id="KW-0813">Transport</keyword>
<gene>
    <name evidence="11" type="ORF">HK107_03290</name>
</gene>
<feature type="transmembrane region" description="Helical" evidence="7">
    <location>
        <begin position="47"/>
        <end position="73"/>
    </location>
</feature>
<feature type="transmembrane region" description="Helical" evidence="7">
    <location>
        <begin position="79"/>
        <end position="109"/>
    </location>
</feature>
<comment type="function">
    <text evidence="7">Mechanosensitive channel that participates in the regulation of osmotic pressure changes within the cell, opening in response to stretch forces in the membrane lipid bilayer, without the need for other proteins. Contributes to normal resistance to hypoosmotic shock. Forms an ion channel of 1.0 nanosiemens conductance with a slight preference for anions.</text>
</comment>
<evidence type="ECO:0000256" key="6">
    <source>
        <dbReference type="ARBA" id="ARBA00023136"/>
    </source>
</evidence>
<keyword evidence="7" id="KW-0407">Ion channel</keyword>
<dbReference type="Gene3D" id="1.10.287.1260">
    <property type="match status" value="1"/>
</dbReference>